<comment type="subunit">
    <text evidence="3">Homodimer.</text>
</comment>
<dbReference type="InterPro" id="IPR036390">
    <property type="entry name" value="WH_DNA-bd_sf"/>
</dbReference>
<protein>
    <recommendedName>
        <fullName evidence="11">Manganese transport regulator</fullName>
    </recommendedName>
</protein>
<proteinExistence type="inferred from homology"/>
<dbReference type="InterPro" id="IPR022689">
    <property type="entry name" value="Iron_dep_repressor"/>
</dbReference>
<dbReference type="FunFam" id="1.10.60.10:FF:000004">
    <property type="entry name" value="DtxR family transcriptional regulator"/>
    <property type="match status" value="1"/>
</dbReference>
<evidence type="ECO:0000256" key="3">
    <source>
        <dbReference type="ARBA" id="ARBA00011738"/>
    </source>
</evidence>
<dbReference type="PANTHER" id="PTHR33238:SF11">
    <property type="entry name" value="TRANSCRIPTIONAL REGULATOR MNTR"/>
    <property type="match status" value="1"/>
</dbReference>
<dbReference type="GO" id="GO:0046983">
    <property type="term" value="F:protein dimerization activity"/>
    <property type="evidence" value="ECO:0007669"/>
    <property type="project" value="InterPro"/>
</dbReference>
<keyword evidence="4" id="KW-0963">Cytoplasm</keyword>
<dbReference type="Pfam" id="PF02742">
    <property type="entry name" value="Fe_dep_repr_C"/>
    <property type="match status" value="1"/>
</dbReference>
<evidence type="ECO:0000256" key="4">
    <source>
        <dbReference type="ARBA" id="ARBA00022490"/>
    </source>
</evidence>
<evidence type="ECO:0000256" key="5">
    <source>
        <dbReference type="ARBA" id="ARBA00022491"/>
    </source>
</evidence>
<dbReference type="Gene3D" id="1.10.60.10">
    <property type="entry name" value="Iron dependent repressor, metal binding and dimerisation domain"/>
    <property type="match status" value="1"/>
</dbReference>
<keyword evidence="7" id="KW-0238">DNA-binding</keyword>
<evidence type="ECO:0000256" key="2">
    <source>
        <dbReference type="ARBA" id="ARBA00007871"/>
    </source>
</evidence>
<dbReference type="OrthoDB" id="9791355at2"/>
<dbReference type="InterPro" id="IPR007167">
    <property type="entry name" value="Fe-transptr_FeoA-like"/>
</dbReference>
<evidence type="ECO:0000256" key="6">
    <source>
        <dbReference type="ARBA" id="ARBA00023015"/>
    </source>
</evidence>
<evidence type="ECO:0000256" key="7">
    <source>
        <dbReference type="ARBA" id="ARBA00023125"/>
    </source>
</evidence>
<keyword evidence="10" id="KW-0464">Manganese</keyword>
<dbReference type="InterPro" id="IPR036421">
    <property type="entry name" value="Fe_dep_repressor_sf"/>
</dbReference>
<dbReference type="Proteomes" id="UP000006190">
    <property type="component" value="Unassembled WGS sequence"/>
</dbReference>
<dbReference type="SUPFAM" id="SSF46785">
    <property type="entry name" value="Winged helix' DNA-binding domain"/>
    <property type="match status" value="1"/>
</dbReference>
<dbReference type="GO" id="GO:0003700">
    <property type="term" value="F:DNA-binding transcription factor activity"/>
    <property type="evidence" value="ECO:0007669"/>
    <property type="project" value="InterPro"/>
</dbReference>
<comment type="subcellular location">
    <subcellularLocation>
        <location evidence="1">Cytoplasm</location>
    </subcellularLocation>
</comment>
<gene>
    <name evidence="13" type="ORF">HMPREF9708_01455</name>
</gene>
<accession>H3NKR6</accession>
<evidence type="ECO:0000256" key="8">
    <source>
        <dbReference type="ARBA" id="ARBA00023159"/>
    </source>
</evidence>
<evidence type="ECO:0000313" key="13">
    <source>
        <dbReference type="EMBL" id="EHR36194.1"/>
    </source>
</evidence>
<feature type="domain" description="HTH dtxR-type" evidence="12">
    <location>
        <begin position="1"/>
        <end position="62"/>
    </location>
</feature>
<dbReference type="PANTHER" id="PTHR33238">
    <property type="entry name" value="IRON (METAL) DEPENDENT REPRESSOR, DTXR FAMILY"/>
    <property type="match status" value="1"/>
</dbReference>
<dbReference type="Pfam" id="PF01325">
    <property type="entry name" value="Fe_dep_repress"/>
    <property type="match status" value="1"/>
</dbReference>
<evidence type="ECO:0000256" key="9">
    <source>
        <dbReference type="ARBA" id="ARBA00023163"/>
    </source>
</evidence>
<dbReference type="SMART" id="SM00899">
    <property type="entry name" value="FeoA"/>
    <property type="match status" value="1"/>
</dbReference>
<keyword evidence="9" id="KW-0804">Transcription</keyword>
<dbReference type="Gene3D" id="1.10.10.10">
    <property type="entry name" value="Winged helix-like DNA-binding domain superfamily/Winged helix DNA-binding domain"/>
    <property type="match status" value="1"/>
</dbReference>
<keyword evidence="5" id="KW-0678">Repressor</keyword>
<evidence type="ECO:0000256" key="10">
    <source>
        <dbReference type="ARBA" id="ARBA00023211"/>
    </source>
</evidence>
<evidence type="ECO:0000313" key="14">
    <source>
        <dbReference type="Proteomes" id="UP000006190"/>
    </source>
</evidence>
<evidence type="ECO:0000256" key="11">
    <source>
        <dbReference type="ARBA" id="ARBA00032593"/>
    </source>
</evidence>
<dbReference type="EMBL" id="AGEG01000016">
    <property type="protein sequence ID" value="EHR36194.1"/>
    <property type="molecule type" value="Genomic_DNA"/>
</dbReference>
<comment type="similarity">
    <text evidence="2">Belongs to the DtxR/MntR family.</text>
</comment>
<reference evidence="13 14" key="1">
    <citation type="submission" date="2012-01" db="EMBL/GenBank/DDBJ databases">
        <title>The Genome Sequence of Facklamia languida CCUG 37842.</title>
        <authorList>
            <consortium name="The Broad Institute Genome Sequencing Platform"/>
            <person name="Earl A."/>
            <person name="Ward D."/>
            <person name="Feldgarden M."/>
            <person name="Gevers D."/>
            <person name="Huys G."/>
            <person name="Young S.K."/>
            <person name="Zeng Q."/>
            <person name="Gargeya S."/>
            <person name="Fitzgerald M."/>
            <person name="Haas B."/>
            <person name="Abouelleil A."/>
            <person name="Alvarado L."/>
            <person name="Arachchi H.M."/>
            <person name="Berlin A."/>
            <person name="Chapman S.B."/>
            <person name="Gearin G."/>
            <person name="Goldberg J."/>
            <person name="Griggs A."/>
            <person name="Gujja S."/>
            <person name="Hansen M."/>
            <person name="Heiman D."/>
            <person name="Howarth C."/>
            <person name="Larimer J."/>
            <person name="Lui A."/>
            <person name="MacDonald P.J.P."/>
            <person name="McCowen C."/>
            <person name="Montmayeur A."/>
            <person name="Murphy C."/>
            <person name="Neiman D."/>
            <person name="Pearson M."/>
            <person name="Priest M."/>
            <person name="Roberts A."/>
            <person name="Saif S."/>
            <person name="Shea T."/>
            <person name="Sisk P."/>
            <person name="Stolte C."/>
            <person name="Sykes S."/>
            <person name="Wortman J."/>
            <person name="Nusbaum C."/>
            <person name="Birren B."/>
        </authorList>
    </citation>
    <scope>NUCLEOTIDE SEQUENCE [LARGE SCALE GENOMIC DNA]</scope>
    <source>
        <strain evidence="13 14">CCUG 37842</strain>
    </source>
</reference>
<keyword evidence="6" id="KW-0805">Transcription regulation</keyword>
<dbReference type="AlphaFoldDB" id="H3NKR6"/>
<evidence type="ECO:0000256" key="1">
    <source>
        <dbReference type="ARBA" id="ARBA00004496"/>
    </source>
</evidence>
<organism evidence="13 14">
    <name type="scientific">Facklamia languida CCUG 37842</name>
    <dbReference type="NCBI Taxonomy" id="883113"/>
    <lineage>
        <taxon>Bacteria</taxon>
        <taxon>Bacillati</taxon>
        <taxon>Bacillota</taxon>
        <taxon>Bacilli</taxon>
        <taxon>Lactobacillales</taxon>
        <taxon>Aerococcaceae</taxon>
        <taxon>Facklamia</taxon>
    </lineage>
</organism>
<dbReference type="SMART" id="SM00529">
    <property type="entry name" value="HTH_DTXR"/>
    <property type="match status" value="1"/>
</dbReference>
<dbReference type="GO" id="GO:0005737">
    <property type="term" value="C:cytoplasm"/>
    <property type="evidence" value="ECO:0007669"/>
    <property type="project" value="UniProtKB-SubCell"/>
</dbReference>
<dbReference type="InterPro" id="IPR001367">
    <property type="entry name" value="Fe_dep_repressor"/>
</dbReference>
<comment type="caution">
    <text evidence="13">The sequence shown here is derived from an EMBL/GenBank/DDBJ whole genome shotgun (WGS) entry which is preliminary data.</text>
</comment>
<keyword evidence="14" id="KW-1185">Reference proteome</keyword>
<dbReference type="InterPro" id="IPR038157">
    <property type="entry name" value="FeoA_core_dom"/>
</dbReference>
<dbReference type="InterPro" id="IPR050536">
    <property type="entry name" value="DtxR_MntR_Metal-Reg"/>
</dbReference>
<dbReference type="Gene3D" id="2.30.30.90">
    <property type="match status" value="1"/>
</dbReference>
<dbReference type="Pfam" id="PF04023">
    <property type="entry name" value="FeoA"/>
    <property type="match status" value="1"/>
</dbReference>
<dbReference type="HOGENOM" id="CLU_069532_0_2_9"/>
<dbReference type="STRING" id="883113.HMPREF9708_01455"/>
<name>H3NKR6_9LACT</name>
<dbReference type="InterPro" id="IPR022687">
    <property type="entry name" value="HTH_DTXR"/>
</dbReference>
<dbReference type="InterPro" id="IPR036388">
    <property type="entry name" value="WH-like_DNA-bd_sf"/>
</dbReference>
<evidence type="ECO:0000259" key="12">
    <source>
        <dbReference type="PROSITE" id="PS50944"/>
    </source>
</evidence>
<dbReference type="SUPFAM" id="SSF47979">
    <property type="entry name" value="Iron-dependent repressor protein, dimerization domain"/>
    <property type="match status" value="1"/>
</dbReference>
<sequence length="220" mass="24888">MSPNKEDYLKAILLLSDQAEIVSNKQISQAMSVSAASVTEMNSRLVADGYLTSIPYKGVQLTDKGRLTARQLLRKHRIWEVFLQEKLGYEWHEVHEEAERLEHFASDRLVDRLDAFLGYPSQDPHGSPIPKEDGSLPASDGRQLLSDFQVGETVEVVEFKDEPAILNYLKDKGVQLGDRYTIETIEPFDGPFHLRGSDQATPLILSLTLVQHIYAQKRQP</sequence>
<dbReference type="PROSITE" id="PS50944">
    <property type="entry name" value="HTH_DTXR"/>
    <property type="match status" value="1"/>
</dbReference>
<keyword evidence="8" id="KW-0010">Activator</keyword>
<dbReference type="GO" id="GO:0046914">
    <property type="term" value="F:transition metal ion binding"/>
    <property type="evidence" value="ECO:0007669"/>
    <property type="project" value="InterPro"/>
</dbReference>
<dbReference type="RefSeq" id="WP_006309672.1">
    <property type="nucleotide sequence ID" value="NZ_JH601133.1"/>
</dbReference>
<dbReference type="PATRIC" id="fig|883113.3.peg.1454"/>
<dbReference type="GO" id="GO:0003677">
    <property type="term" value="F:DNA binding"/>
    <property type="evidence" value="ECO:0007669"/>
    <property type="project" value="UniProtKB-KW"/>
</dbReference>
<dbReference type="eggNOG" id="COG1321">
    <property type="taxonomic scope" value="Bacteria"/>
</dbReference>